<feature type="region of interest" description="Disordered" evidence="1">
    <location>
        <begin position="60"/>
        <end position="223"/>
    </location>
</feature>
<keyword evidence="4" id="KW-1185">Reference proteome</keyword>
<reference evidence="4" key="1">
    <citation type="journal article" date="2019" name="Int. J. Syst. Evol. Microbiol.">
        <title>The Global Catalogue of Microorganisms (GCM) 10K type strain sequencing project: providing services to taxonomists for standard genome sequencing and annotation.</title>
        <authorList>
            <consortium name="The Broad Institute Genomics Platform"/>
            <consortium name="The Broad Institute Genome Sequencing Center for Infectious Disease"/>
            <person name="Wu L."/>
            <person name="Ma J."/>
        </authorList>
    </citation>
    <scope>NUCLEOTIDE SEQUENCE [LARGE SCALE GENOMIC DNA]</scope>
    <source>
        <strain evidence="4">CGMCC 4.7132</strain>
    </source>
</reference>
<feature type="transmembrane region" description="Helical" evidence="2">
    <location>
        <begin position="36"/>
        <end position="54"/>
    </location>
</feature>
<name>A0ABV9C804_9ACTN</name>
<keyword evidence="2" id="KW-1133">Transmembrane helix</keyword>
<proteinExistence type="predicted"/>
<sequence>MNAGRARWAWPLLAASVVLPVAIAVAGNQILNDGAWNLWWGLVAVTLTAAGTLVTHHLTGPAASPAPLGGTNTTTPPGGPNTTAAASGGTHTATAPPGGRHTAAAAPDGAHIAASAADGSTESGKATRTTQTVSGSTAAGDITQIQGAGGVRIVRSRTPAPSSPPPVPSSPPPAPAATDPSPEPVGGGAGPRPGGGHQAVTGSQAGGSIDQISGVQGDVDIES</sequence>
<gene>
    <name evidence="3" type="ORF">ACFO60_00505</name>
</gene>
<keyword evidence="2" id="KW-0812">Transmembrane</keyword>
<protein>
    <submittedName>
        <fullName evidence="3">Uncharacterized protein</fullName>
    </submittedName>
</protein>
<evidence type="ECO:0000256" key="1">
    <source>
        <dbReference type="SAM" id="MobiDB-lite"/>
    </source>
</evidence>
<feature type="compositionally biased region" description="Low complexity" evidence="1">
    <location>
        <begin position="60"/>
        <end position="121"/>
    </location>
</feature>
<dbReference type="Proteomes" id="UP001596004">
    <property type="component" value="Unassembled WGS sequence"/>
</dbReference>
<feature type="compositionally biased region" description="Gly residues" evidence="1">
    <location>
        <begin position="185"/>
        <end position="197"/>
    </location>
</feature>
<evidence type="ECO:0000313" key="4">
    <source>
        <dbReference type="Proteomes" id="UP001596004"/>
    </source>
</evidence>
<evidence type="ECO:0000313" key="3">
    <source>
        <dbReference type="EMBL" id="MFC4529226.1"/>
    </source>
</evidence>
<comment type="caution">
    <text evidence="3">The sequence shown here is derived from an EMBL/GenBank/DDBJ whole genome shotgun (WGS) entry which is preliminary data.</text>
</comment>
<organism evidence="3 4">
    <name type="scientific">Sphaerisporangium dianthi</name>
    <dbReference type="NCBI Taxonomy" id="1436120"/>
    <lineage>
        <taxon>Bacteria</taxon>
        <taxon>Bacillati</taxon>
        <taxon>Actinomycetota</taxon>
        <taxon>Actinomycetes</taxon>
        <taxon>Streptosporangiales</taxon>
        <taxon>Streptosporangiaceae</taxon>
        <taxon>Sphaerisporangium</taxon>
    </lineage>
</organism>
<dbReference type="EMBL" id="JBHSFP010000001">
    <property type="protein sequence ID" value="MFC4529226.1"/>
    <property type="molecule type" value="Genomic_DNA"/>
</dbReference>
<evidence type="ECO:0000256" key="2">
    <source>
        <dbReference type="SAM" id="Phobius"/>
    </source>
</evidence>
<keyword evidence="2" id="KW-0472">Membrane</keyword>
<feature type="compositionally biased region" description="Polar residues" evidence="1">
    <location>
        <begin position="122"/>
        <end position="137"/>
    </location>
</feature>
<accession>A0ABV9C804</accession>
<feature type="compositionally biased region" description="Pro residues" evidence="1">
    <location>
        <begin position="161"/>
        <end position="175"/>
    </location>
</feature>